<evidence type="ECO:0000313" key="2">
    <source>
        <dbReference type="Proteomes" id="UP000178187"/>
    </source>
</evidence>
<comment type="caution">
    <text evidence="1">The sequence shown here is derived from an EMBL/GenBank/DDBJ whole genome shotgun (WGS) entry which is preliminary data.</text>
</comment>
<reference evidence="1 2" key="1">
    <citation type="journal article" date="2016" name="Nat. Commun.">
        <title>Thousands of microbial genomes shed light on interconnected biogeochemical processes in an aquifer system.</title>
        <authorList>
            <person name="Anantharaman K."/>
            <person name="Brown C.T."/>
            <person name="Hug L.A."/>
            <person name="Sharon I."/>
            <person name="Castelle C.J."/>
            <person name="Probst A.J."/>
            <person name="Thomas B.C."/>
            <person name="Singh A."/>
            <person name="Wilkins M.J."/>
            <person name="Karaoz U."/>
            <person name="Brodie E.L."/>
            <person name="Williams K.H."/>
            <person name="Hubbard S.S."/>
            <person name="Banfield J.F."/>
        </authorList>
    </citation>
    <scope>NUCLEOTIDE SEQUENCE [LARGE SCALE GENOMIC DNA]</scope>
</reference>
<proteinExistence type="predicted"/>
<name>A0A1G1KXY4_9BACT</name>
<gene>
    <name evidence="1" type="ORF">A3G33_08065</name>
</gene>
<protein>
    <submittedName>
        <fullName evidence="1">Uncharacterized protein</fullName>
    </submittedName>
</protein>
<accession>A0A1G1KXY4</accession>
<evidence type="ECO:0000313" key="1">
    <source>
        <dbReference type="EMBL" id="OGW97758.1"/>
    </source>
</evidence>
<dbReference type="EMBL" id="MHFR01000039">
    <property type="protein sequence ID" value="OGW97758.1"/>
    <property type="molecule type" value="Genomic_DNA"/>
</dbReference>
<dbReference type="AlphaFoldDB" id="A0A1G1KXY4"/>
<organism evidence="1 2">
    <name type="scientific">Candidatus Danuiimicrobium aquiferis</name>
    <dbReference type="NCBI Taxonomy" id="1801832"/>
    <lineage>
        <taxon>Bacteria</taxon>
        <taxon>Pseudomonadati</taxon>
        <taxon>Candidatus Omnitrophota</taxon>
        <taxon>Candidatus Danuiimicrobium</taxon>
    </lineage>
</organism>
<sequence>MNQPQIEAQELYQNLKNTHIIDESTVYQYLSIKELKEIIDIAKREGICIGQKIGLERGEAKGQKQATEQFEKMIESNVRHGIEVIIKFGCAVITYCPAADIEILSYKINFNAIQNRANVLFLINCEYEKEFEFSKMLDSFEDIAAEAEHFCFDGNFVNVKDAELDYRLIQFDYPISPDIAFVKNAFSSK</sequence>
<dbReference type="Proteomes" id="UP000178187">
    <property type="component" value="Unassembled WGS sequence"/>
</dbReference>